<dbReference type="PANTHER" id="PTHR10625">
    <property type="entry name" value="HISTONE DEACETYLASE HDAC1-RELATED"/>
    <property type="match status" value="1"/>
</dbReference>
<dbReference type="Pfam" id="PF00850">
    <property type="entry name" value="Hist_deacetyl"/>
    <property type="match status" value="2"/>
</dbReference>
<gene>
    <name evidence="12" type="ORF">PHET_03797</name>
</gene>
<dbReference type="InterPro" id="IPR023801">
    <property type="entry name" value="His_deacetylse_dom"/>
</dbReference>
<evidence type="ECO:0000313" key="12">
    <source>
        <dbReference type="EMBL" id="KAF5402978.1"/>
    </source>
</evidence>
<keyword evidence="13" id="KW-1185">Reference proteome</keyword>
<evidence type="ECO:0000259" key="11">
    <source>
        <dbReference type="Pfam" id="PF00850"/>
    </source>
</evidence>
<dbReference type="SUPFAM" id="SSF52768">
    <property type="entry name" value="Arginase/deacetylase"/>
    <property type="match status" value="1"/>
</dbReference>
<dbReference type="GO" id="GO:0141221">
    <property type="term" value="F:histone deacetylase activity, hydrolytic mechanism"/>
    <property type="evidence" value="ECO:0007669"/>
    <property type="project" value="UniProtKB-EC"/>
</dbReference>
<protein>
    <recommendedName>
        <fullName evidence="3">histone deacetylase</fullName>
        <ecNumber evidence="3">3.5.1.98</ecNumber>
    </recommendedName>
</protein>
<proteinExistence type="inferred from homology"/>
<dbReference type="PANTHER" id="PTHR10625:SF5">
    <property type="entry name" value="HISTONE DEACETYLASE"/>
    <property type="match status" value="1"/>
</dbReference>
<feature type="region of interest" description="Disordered" evidence="10">
    <location>
        <begin position="1"/>
        <end position="28"/>
    </location>
</feature>
<comment type="similarity">
    <text evidence="2">Belongs to the histone deacetylase family. HD type 2 subfamily.</text>
</comment>
<keyword evidence="5" id="KW-0378">Hydrolase</keyword>
<evidence type="ECO:0000256" key="3">
    <source>
        <dbReference type="ARBA" id="ARBA00012111"/>
    </source>
</evidence>
<dbReference type="InterPro" id="IPR000286">
    <property type="entry name" value="HDACs"/>
</dbReference>
<organism evidence="12 13">
    <name type="scientific">Paragonimus heterotremus</name>
    <dbReference type="NCBI Taxonomy" id="100268"/>
    <lineage>
        <taxon>Eukaryota</taxon>
        <taxon>Metazoa</taxon>
        <taxon>Spiralia</taxon>
        <taxon>Lophotrochozoa</taxon>
        <taxon>Platyhelminthes</taxon>
        <taxon>Trematoda</taxon>
        <taxon>Digenea</taxon>
        <taxon>Plagiorchiida</taxon>
        <taxon>Troglotremata</taxon>
        <taxon>Troglotrematidae</taxon>
        <taxon>Paragonimus</taxon>
    </lineage>
</organism>
<feature type="region of interest" description="Disordered" evidence="10">
    <location>
        <begin position="640"/>
        <end position="660"/>
    </location>
</feature>
<evidence type="ECO:0000256" key="8">
    <source>
        <dbReference type="ARBA" id="ARBA00023163"/>
    </source>
</evidence>
<reference evidence="12" key="1">
    <citation type="submission" date="2019-05" db="EMBL/GenBank/DDBJ databases">
        <title>Annotation for the trematode Paragonimus heterotremus.</title>
        <authorList>
            <person name="Choi Y.-J."/>
        </authorList>
    </citation>
    <scope>NUCLEOTIDE SEQUENCE</scope>
    <source>
        <strain evidence="12">LC</strain>
    </source>
</reference>
<feature type="region of interest" description="Disordered" evidence="10">
    <location>
        <begin position="336"/>
        <end position="358"/>
    </location>
</feature>
<keyword evidence="6" id="KW-0156">Chromatin regulator</keyword>
<evidence type="ECO:0000256" key="4">
    <source>
        <dbReference type="ARBA" id="ARBA00022491"/>
    </source>
</evidence>
<evidence type="ECO:0000256" key="10">
    <source>
        <dbReference type="SAM" id="MobiDB-lite"/>
    </source>
</evidence>
<feature type="domain" description="Histone deacetylase" evidence="11">
    <location>
        <begin position="709"/>
        <end position="859"/>
    </location>
</feature>
<evidence type="ECO:0000256" key="2">
    <source>
        <dbReference type="ARBA" id="ARBA00007738"/>
    </source>
</evidence>
<evidence type="ECO:0000256" key="9">
    <source>
        <dbReference type="ARBA" id="ARBA00023242"/>
    </source>
</evidence>
<dbReference type="Gene3D" id="3.40.800.20">
    <property type="entry name" value="Histone deacetylase domain"/>
    <property type="match status" value="1"/>
</dbReference>
<feature type="compositionally biased region" description="Basic residues" evidence="10">
    <location>
        <begin position="283"/>
        <end position="293"/>
    </location>
</feature>
<comment type="subcellular location">
    <subcellularLocation>
        <location evidence="1">Nucleus</location>
    </subcellularLocation>
</comment>
<dbReference type="OrthoDB" id="5232919at2759"/>
<evidence type="ECO:0000313" key="13">
    <source>
        <dbReference type="Proteomes" id="UP000748531"/>
    </source>
</evidence>
<evidence type="ECO:0000256" key="7">
    <source>
        <dbReference type="ARBA" id="ARBA00023015"/>
    </source>
</evidence>
<evidence type="ECO:0000256" key="6">
    <source>
        <dbReference type="ARBA" id="ARBA00022853"/>
    </source>
</evidence>
<keyword evidence="7" id="KW-0805">Transcription regulation</keyword>
<evidence type="ECO:0000256" key="1">
    <source>
        <dbReference type="ARBA" id="ARBA00004123"/>
    </source>
</evidence>
<feature type="domain" description="Histone deacetylase" evidence="11">
    <location>
        <begin position="886"/>
        <end position="1052"/>
    </location>
</feature>
<sequence>MDTNQNSATEEEHLTKKPNRPSFGDNALTKFHSFESPLSKSRKTVFRSENRQTIYSSFPEGSDSLELPVDFTLGKPRKSSTHCRPVNLVTSSEKPEDAQARENDNSNCSIVSTAMNPTVKERLKNYVLNKQKNREQEINLAQSSSLELHTEMMELDSEHMEKIRKEEQQLPMGGSLDRVTTYKEVTGGVLAAEPHPDLSAISVQKVYNNTLVNSLTMPMRNLSTDISQTIVNYGSLQSQCIGILSNVPSSGHSSQRYSAHNKITGDHLRKTMSEPSLKPRGASGHRHRSRAERRHAGSNSITAVAAAMAASVGMNASTSFSTEFYQRLAASLLSKQQCTPRKSDTPVAKDELSMDTSECNNDNANAETNAATPFTSSASFVELLAAASGFTSQSTPDSVKTAEVSQKNIQSGNEVEKNSGSNNISKFFPGLPGDFRASLPNLFHSSFQHVRQNSILMNDCKNFDGATPFQLSMEIGGETEQPEVSSCSKIAQINSLQTITHQTQKSTTSLRLSQQILPRRHQTLGLISRTRSAPLGLAGSSGIIRYLPGYGHLPSSVTGSPSPTSSATSAANVLAMEAATNLHTNNNEPRDHTLCQQSQNAKGTCDQKGEPKSGEEEQQRSRVVMQLRKKLLERSEFVTSDRTTAMAHESSTHFGPGSSLLERTSSSPIVNMATAVRQESTLEATYTTVLAYNVGMLNHHCTCQNDTKHPENPRRLTSIWQRLQATGLASKCNHQPGRRATLKELQWAHRDVYTILFGSDPANRCRIAPSLLATVRLCRLNCGGVGVDSDTAWNTAGQTAHAARLAAGCVIDLTCRVLAGQCPNGFALVRPPGHHAEPGQAMGFCYFNSVAIAARQAQHFNATLSTGLEAFKNHNLQLDSTKQTVTNTSQTRRILIVDWDVHHGNGTQTVFFSDPSVLYISLHRHDDGGFFPGTGAPSELGSGSGVGYTINIAWPSRVVMSDAEYLAAFRLIVIPAALEFQPELVLVSAGFDAAPGHPTTLGGYDVSPAAFGWMTRLLCDQRIANSRVVLALEGGYNLKSLCECSEACVRALLLTAAEQQNLPLDCRVKLLPLSTTERKRTPHPAAVNCLIQLARIHSKYWTCFAKDIDFKEASVPAECWLPLEPEELTLKNLVLSSGEEIQSDQLTQSEESENMLDRHQLEYNNFPILPQQENEAPINLTVRKTGFIESQTKPTSVDTGTQDPINVFSIDGVDIPTTYSEPSDAIAAIALARLAGLRVTTHYDNNAC</sequence>
<keyword evidence="4" id="KW-0678">Repressor</keyword>
<dbReference type="GO" id="GO:0040029">
    <property type="term" value="P:epigenetic regulation of gene expression"/>
    <property type="evidence" value="ECO:0007669"/>
    <property type="project" value="TreeGrafter"/>
</dbReference>
<feature type="region of interest" description="Disordered" evidence="10">
    <location>
        <begin position="598"/>
        <end position="622"/>
    </location>
</feature>
<feature type="region of interest" description="Disordered" evidence="10">
    <location>
        <begin position="270"/>
        <end position="299"/>
    </location>
</feature>
<dbReference type="EMBL" id="LUCH01001494">
    <property type="protein sequence ID" value="KAF5402978.1"/>
    <property type="molecule type" value="Genomic_DNA"/>
</dbReference>
<dbReference type="AlphaFoldDB" id="A0A8J4SP09"/>
<dbReference type="GO" id="GO:0000118">
    <property type="term" value="C:histone deacetylase complex"/>
    <property type="evidence" value="ECO:0007669"/>
    <property type="project" value="TreeGrafter"/>
</dbReference>
<dbReference type="InterPro" id="IPR037138">
    <property type="entry name" value="His_deacetylse_dom_sf"/>
</dbReference>
<dbReference type="EC" id="3.5.1.98" evidence="3"/>
<dbReference type="PRINTS" id="PR01270">
    <property type="entry name" value="HDASUPER"/>
</dbReference>
<feature type="compositionally biased region" description="Basic and acidic residues" evidence="10">
    <location>
        <begin position="341"/>
        <end position="352"/>
    </location>
</feature>
<comment type="caution">
    <text evidence="12">The sequence shown here is derived from an EMBL/GenBank/DDBJ whole genome shotgun (WGS) entry which is preliminary data.</text>
</comment>
<dbReference type="InterPro" id="IPR023696">
    <property type="entry name" value="Ureohydrolase_dom_sf"/>
</dbReference>
<name>A0A8J4SP09_9TREM</name>
<accession>A0A8J4SP09</accession>
<keyword evidence="9" id="KW-0539">Nucleus</keyword>
<dbReference type="Proteomes" id="UP000748531">
    <property type="component" value="Unassembled WGS sequence"/>
</dbReference>
<keyword evidence="8" id="KW-0804">Transcription</keyword>
<feature type="compositionally biased region" description="Basic and acidic residues" evidence="10">
    <location>
        <begin position="605"/>
        <end position="620"/>
    </location>
</feature>
<evidence type="ECO:0000256" key="5">
    <source>
        <dbReference type="ARBA" id="ARBA00022801"/>
    </source>
</evidence>